<dbReference type="InterPro" id="IPR027417">
    <property type="entry name" value="P-loop_NTPase"/>
</dbReference>
<feature type="non-terminal residue" evidence="5">
    <location>
        <position position="870"/>
    </location>
</feature>
<proteinExistence type="predicted"/>
<dbReference type="OrthoDB" id="7464126at2759"/>
<dbReference type="InterPro" id="IPR056884">
    <property type="entry name" value="NPHP3-like_N"/>
</dbReference>
<dbReference type="Proteomes" id="UP000799444">
    <property type="component" value="Unassembled WGS sequence"/>
</dbReference>
<gene>
    <name evidence="5" type="ORF">EJ04DRAFT_554727</name>
</gene>
<keyword evidence="6" id="KW-1185">Reference proteome</keyword>
<dbReference type="Pfam" id="PF24809">
    <property type="entry name" value="DUF7708"/>
    <property type="match status" value="1"/>
</dbReference>
<sequence>MAQPNVVRDLNNDLWARAATGLSDNDKRNINFNRPDKLNILAELHATTEKSRQRSIESRWKYIRKNGEVVIIRDVFEKIVRWIDMFKQVGDAAVQYDPAHASLPWAGIRFLLQIAVNDIGKYASVVEDLTRIAELICRFALTEELYLQGTSKAVKELENSVVKLYAYILSFLSTAKQYLEQGTVKRTLKSAFLTEKDLDSGLSEIRAAEKEVDLCVVLVDKLDNIENHAKLMDILVRIDKPLRRMDDGLNNIHDDLQASKRTKIIQWLSPEPYIQHHKQNMQGVLAGTGQWLLSDPVFKKWKDDSASSILWLHGIPGSGKSKLVSVVIEEALACYKAGDSPQPVFFYCSRNPAEPARSEPQAILASLARQLSCLDPGKPLLKPSVNLFKEREAQGFASGSLQMDEILNLVLQLIAQYPLTTIVIDAMDECDPRNRHELLKALEKMLQNSSSLVKIFVSSRNDQDIVLRLRHYPNLEIDSRRNSDDIARFVKDQVEQLVQDGRLLQYSNSEMEMKKLIVDKVIEGATGMFRWASMQLEYLCSFELDDDIKSSLGRLPPDLNTLYDELYGLLSTKPGQVQAAIFRNALYWLLCARRTLKTEEFLCAISIDSKSGRIMEVVSKDLVLKICSNFIVFDPQLDTYRFTHLSVREYLEQRPEYGPSSTNALAAEVCLWTVMSVSSNIATKKLLLELGWRAKTLLATFERLCTYADIYWPEHCMSANEQRQSGRLKKMLHNVLIGLRGAGTAITLWNNRLRKHLAGYEHWDGKSRLEDVLPSASSESSLGLFLSCAFDFEELIEVGVKESAQAMDLVNQKGRSILHVATRNGSCASLAKLLALVQPRIEVTQEAVAAAAGNSYNGKEVMALLLEQRG</sequence>
<dbReference type="Pfam" id="PF24883">
    <property type="entry name" value="NPHP3_N"/>
    <property type="match status" value="1"/>
</dbReference>
<dbReference type="SUPFAM" id="SSF52540">
    <property type="entry name" value="P-loop containing nucleoside triphosphate hydrolases"/>
    <property type="match status" value="1"/>
</dbReference>
<evidence type="ECO:0000313" key="6">
    <source>
        <dbReference type="Proteomes" id="UP000799444"/>
    </source>
</evidence>
<comment type="caution">
    <text evidence="5">The sequence shown here is derived from an EMBL/GenBank/DDBJ whole genome shotgun (WGS) entry which is preliminary data.</text>
</comment>
<feature type="domain" description="Nephrocystin 3-like N-terminal" evidence="4">
    <location>
        <begin position="287"/>
        <end position="460"/>
    </location>
</feature>
<dbReference type="InterPro" id="IPR056125">
    <property type="entry name" value="DUF7708"/>
</dbReference>
<name>A0A9P4QTV0_9PLEO</name>
<dbReference type="InterPro" id="IPR054471">
    <property type="entry name" value="GPIID_WHD"/>
</dbReference>
<feature type="domain" description="GPI inositol-deacylase winged helix" evidence="2">
    <location>
        <begin position="583"/>
        <end position="652"/>
    </location>
</feature>
<dbReference type="AlphaFoldDB" id="A0A9P4QTV0"/>
<organism evidence="5 6">
    <name type="scientific">Polyplosphaeria fusca</name>
    <dbReference type="NCBI Taxonomy" id="682080"/>
    <lineage>
        <taxon>Eukaryota</taxon>
        <taxon>Fungi</taxon>
        <taxon>Dikarya</taxon>
        <taxon>Ascomycota</taxon>
        <taxon>Pezizomycotina</taxon>
        <taxon>Dothideomycetes</taxon>
        <taxon>Pleosporomycetidae</taxon>
        <taxon>Pleosporales</taxon>
        <taxon>Tetraplosphaeriaceae</taxon>
        <taxon>Polyplosphaeria</taxon>
    </lineage>
</organism>
<keyword evidence="1" id="KW-0677">Repeat</keyword>
<dbReference type="Pfam" id="PF23397">
    <property type="entry name" value="DUF7104"/>
    <property type="match status" value="1"/>
</dbReference>
<protein>
    <recommendedName>
        <fullName evidence="7">NACHT domain-containing protein</fullName>
    </recommendedName>
</protein>
<feature type="domain" description="DUF7708" evidence="3">
    <location>
        <begin position="76"/>
        <end position="213"/>
    </location>
</feature>
<dbReference type="Pfam" id="PF22939">
    <property type="entry name" value="WHD_GPIID"/>
    <property type="match status" value="1"/>
</dbReference>
<evidence type="ECO:0000259" key="2">
    <source>
        <dbReference type="Pfam" id="PF22939"/>
    </source>
</evidence>
<evidence type="ECO:0000259" key="3">
    <source>
        <dbReference type="Pfam" id="PF24809"/>
    </source>
</evidence>
<evidence type="ECO:0008006" key="7">
    <source>
        <dbReference type="Google" id="ProtNLM"/>
    </source>
</evidence>
<dbReference type="Gene3D" id="3.40.50.300">
    <property type="entry name" value="P-loop containing nucleotide triphosphate hydrolases"/>
    <property type="match status" value="1"/>
</dbReference>
<dbReference type="InterPro" id="IPR055530">
    <property type="entry name" value="DUF7104"/>
</dbReference>
<dbReference type="PANTHER" id="PTHR10039">
    <property type="entry name" value="AMELOGENIN"/>
    <property type="match status" value="1"/>
</dbReference>
<reference evidence="5" key="1">
    <citation type="journal article" date="2020" name="Stud. Mycol.">
        <title>101 Dothideomycetes genomes: a test case for predicting lifestyles and emergence of pathogens.</title>
        <authorList>
            <person name="Haridas S."/>
            <person name="Albert R."/>
            <person name="Binder M."/>
            <person name="Bloem J."/>
            <person name="Labutti K."/>
            <person name="Salamov A."/>
            <person name="Andreopoulos B."/>
            <person name="Baker S."/>
            <person name="Barry K."/>
            <person name="Bills G."/>
            <person name="Bluhm B."/>
            <person name="Cannon C."/>
            <person name="Castanera R."/>
            <person name="Culley D."/>
            <person name="Daum C."/>
            <person name="Ezra D."/>
            <person name="Gonzalez J."/>
            <person name="Henrissat B."/>
            <person name="Kuo A."/>
            <person name="Liang C."/>
            <person name="Lipzen A."/>
            <person name="Lutzoni F."/>
            <person name="Magnuson J."/>
            <person name="Mondo S."/>
            <person name="Nolan M."/>
            <person name="Ohm R."/>
            <person name="Pangilinan J."/>
            <person name="Park H.-J."/>
            <person name="Ramirez L."/>
            <person name="Alfaro M."/>
            <person name="Sun H."/>
            <person name="Tritt A."/>
            <person name="Yoshinaga Y."/>
            <person name="Zwiers L.-H."/>
            <person name="Turgeon B."/>
            <person name="Goodwin S."/>
            <person name="Spatafora J."/>
            <person name="Crous P."/>
            <person name="Grigoriev I."/>
        </authorList>
    </citation>
    <scope>NUCLEOTIDE SEQUENCE</scope>
    <source>
        <strain evidence="5">CBS 125425</strain>
    </source>
</reference>
<evidence type="ECO:0000256" key="1">
    <source>
        <dbReference type="ARBA" id="ARBA00022737"/>
    </source>
</evidence>
<dbReference type="PANTHER" id="PTHR10039:SF16">
    <property type="entry name" value="GPI INOSITOL-DEACYLASE"/>
    <property type="match status" value="1"/>
</dbReference>
<evidence type="ECO:0000259" key="4">
    <source>
        <dbReference type="Pfam" id="PF24883"/>
    </source>
</evidence>
<evidence type="ECO:0000313" key="5">
    <source>
        <dbReference type="EMBL" id="KAF2731485.1"/>
    </source>
</evidence>
<accession>A0A9P4QTV0</accession>
<dbReference type="EMBL" id="ML996195">
    <property type="protein sequence ID" value="KAF2731485.1"/>
    <property type="molecule type" value="Genomic_DNA"/>
</dbReference>